<dbReference type="AlphaFoldDB" id="A0A078AKN6"/>
<organism evidence="1 2">
    <name type="scientific">Stylonychia lemnae</name>
    <name type="common">Ciliate</name>
    <dbReference type="NCBI Taxonomy" id="5949"/>
    <lineage>
        <taxon>Eukaryota</taxon>
        <taxon>Sar</taxon>
        <taxon>Alveolata</taxon>
        <taxon>Ciliophora</taxon>
        <taxon>Intramacronucleata</taxon>
        <taxon>Spirotrichea</taxon>
        <taxon>Stichotrichia</taxon>
        <taxon>Sporadotrichida</taxon>
        <taxon>Oxytrichidae</taxon>
        <taxon>Stylonychinae</taxon>
        <taxon>Stylonychia</taxon>
    </lineage>
</organism>
<keyword evidence="2" id="KW-1185">Reference proteome</keyword>
<accession>A0A078AKN6</accession>
<name>A0A078AKN6_STYLE</name>
<evidence type="ECO:0008006" key="3">
    <source>
        <dbReference type="Google" id="ProtNLM"/>
    </source>
</evidence>
<dbReference type="InParanoid" id="A0A078AKN6"/>
<evidence type="ECO:0000313" key="2">
    <source>
        <dbReference type="Proteomes" id="UP000039865"/>
    </source>
</evidence>
<dbReference type="EMBL" id="CCKQ01010925">
    <property type="protein sequence ID" value="CDW82451.1"/>
    <property type="molecule type" value="Genomic_DNA"/>
</dbReference>
<reference evidence="1 2" key="1">
    <citation type="submission" date="2014-06" db="EMBL/GenBank/DDBJ databases">
        <authorList>
            <person name="Swart Estienne"/>
        </authorList>
    </citation>
    <scope>NUCLEOTIDE SEQUENCE [LARGE SCALE GENOMIC DNA]</scope>
    <source>
        <strain evidence="1 2">130c</strain>
    </source>
</reference>
<proteinExistence type="predicted"/>
<protein>
    <recommendedName>
        <fullName evidence="3">Tetratricopeptide repeat protein</fullName>
    </recommendedName>
</protein>
<evidence type="ECO:0000313" key="1">
    <source>
        <dbReference type="EMBL" id="CDW82451.1"/>
    </source>
</evidence>
<dbReference type="Proteomes" id="UP000039865">
    <property type="component" value="Unassembled WGS sequence"/>
</dbReference>
<gene>
    <name evidence="1" type="primary">Contig10324.g11013</name>
    <name evidence="1" type="ORF">STYLEM_11484</name>
</gene>
<sequence>MTQIINEKFNPFSTLVDQHYIVLKIYFNKMSDTSFIISQNIKDGLSIVILISAMFLLLTQIQPINNYYKETTQRINLNKIGSILHLTEIDFLSLRLDKHNRRILEVVVILISFSKLQIMHLQVYQREVQHILDLKVKSFVCSHLRATKFGMERIIQYHNAELDKLTIQLSLHTALLVDNGINGKRLIRIVNTINQFNTNIVTFIEDIYRFARDKKFGTSICSPITIDSKYYGAHCQDVYPTLNQRNNGNYTEFSTQMSSIIYGDDENIVVEGFNIDGSFKDKHIQIAYFKKDNTQFVLKKFSESIFDPMEELHQKIQQMILKHDQTEQKELNELFEAAILFIKTLRTAKQAFLLGNYGRAILNYNEIAKNLGEKSIKRGICHNNIGCILLTLKEKKPLIYFQEAIFQQQENLSRIPKDSNEYQHI</sequence>